<sequence length="2646" mass="284288">MEPFHDPSITLTGVLGVDTFQVPVPGGDCSIVLLVDNPPARTRTDSEKDASYYRNQPASNNQRSRGTVLRAILIDGGHDGANGGAYKGSETSKLIKQTIEIIQREYDLAVFDSKARAIRTFTLTFDGWVITHWDRDHYCGALYLLWEASLGQDGKCSYIKFDGQGHGMTTLYCPTWTKSSIPNSKNKTARGHHPMFCSDDNGRWGIAVPPQRVDNRFRNPLNYDKENYDELRITQGGFSLPFGDIVCGCEDLLGLDLFTNILFNSDIPPATKFGPGCANDTVGQKYRINSVCRGFNRVFGNGDLQPAYGLPSKYPLAIGSKWPVLLCIGAMGNVLGCNTVPIAKHATGDNYASIMVVLLWLPSTSIHNDPPRASLFIGGDAYQDTEDLVPVFLEQVTVEVMKASHHGSRSSTSVTLLKGLMPNKFIISAGNEYGHPSWQIIAFLLTYAKSYKQDTDTPFYYKNTPKNPFCHTTRFPYYLYMNSQPGKGLTSKDLNLKAYQEKQSDYNKFFDYTCGLHINNQTRLDTIKTFWSGYSAWRAGANPYTALARMDPHEYLETFNHSNEGINFDQLFYWFKHEDLEGTADINDYPYKDDLITVLLNIIRAQFSLISPYPFDFDAAANANRKVRQLTVYSRFDSVLDGLIERVSDEIIVYKEQYVIPEELPEMIRPIETTPVVFNSYLNENYWGYEPSTSQQKQDHFGPESLFPRDRILLSNWIGRSTYPPDPKRFLSEQGQKGWSDKISELEEESTSKTAIEPRAKTSSNNNKFRPIRRTGPQTRQQNPRQFFSLMEAVSVPEAASSPTGDSSIQIAGIAYISSGQETLKVSSNVLFSTFQSSSSSTPFMYWPGNCLLFDSPVAATTAGPFTVSLSSKDSTFSCLDTLLFTANDKKDTGHMLTTLSLMIRLLPAIPLNGAPSAQIDKLSATVSVGANQLIFSSAPASINSQFGMASNSLSGIQMRNKQALLALDDSASIANCTIADIFTTAGISPASWIQEALSAVSATLSAANTGTSGQLASRNGLWISSGDVLQATLRLQFEIPEAPTLSKLSTVAPGLASSGKYTVVAKRTAGYAYIGAAVKYKPEVTLQTQIDVSVTGTAANPDSDDVNAFITIKDSSIRLSLVRETDKGSMADLFTWITKTFEASTFSADLESVKAALQTVSQTGTNTAPASQSTTSNTNQGKAPSTNSKASSSGTVAPQTGSTVVAKATVAASTTQLGSSGTDTNKTTSIGGGNPTAPSTDQTQSGPSNVVKNQSNTTVTTPVASDFDLSWRSCSIEFNDSSILGISICLDVAIAIGVPSGQQASFSLDLKWSPRHWFISATFMPGGGPDAIGEAQTLDPSWELSSWAPPLDKTLASTMSLLNLDPTGTLNAKSVPAYIPTEISLATLAFSSDGVQFRALIKSRDATTTTSSPVSDVPMIPLAQATLTIVVDYNSSNASGSKFSFDLSGSVELPVVELDKGSPAPTLQASIAYADGWDFTATARSIRIESLVSLFDDDEQEDVKDFLGQVMLEYLDLEYKFHGSTASQFILGAQVLYDGYSFTLSYVRSSGTAWTLSMAVAKNTGSQKTTTTMGSLLQWLLGTEIDDDIPDFINDASVDLNDSEFTLSLSIEVIEGLSYMVLSVSFNIDSVGVQIAKIRERPSPDTSQRKEDNETSSDTKGSSSSLEENASTPPATNTSQTSQKQSSTGNSDKTIFRIAVNSLPHPASIPLVGQMNAPFTVDLLWLNQDLSPQDVSVINGAAGFENDPIPLSSSNDESTQGSTNQNISYSKGISFSLVADGVPIISTTPQVTTANASSPPSPKPDESNATESGSVSPNPKPATGNARNPEPSGTGDAQTTSSGKAEVSKGQTGSLDTPAQDPDTDTDMKPYQKNVNGLSISNIGLEYDAQSRGLVIKFDATATLGPLTAELINFALTISVPTTEQGKPPSLADWANLDIGISLDGLVLGMTGDNLTVAGFLDRIDTASARGFQGGLGVTFEAYDFTAFASYEDVTNNGQTFMSLMAYAELQGPILKTPIVEIRGISGGFGLGSQLTVPPVTDLGSFPLLMSSSPTPNAISAFAELQGTSGGTQYITPVDGATWVAVGVLGIACETVDISAILTLALGPQVDEIAILGTATASFPRDASSDKVVAFIELDYSATADITHGTLFVQGSISPTSFLLNSECRPTGGFIVATWFKPSPYEGDWCITIGGYHPAYQPPAHYPQPPARLGIAWRYSSHLNITGEAYTALTPDALMAGSSLNALFSVGPIGASFDFQADFILYMHPLHYEADVHVSASVWFEVDVLFVHKKLSVSLGADLSLTGPPFAGCVSFDVTVTTIHVRFGDQQQVQPPALGLQDFVDVCMKQGNTDNEQTPESNHILTLNAGGVAPTTAATTSQQPGSVWNVRASTLMFSVMSRIPASTTALTNGTSSSTQSQEPPILSRPMQLTADSPGLATTLTVTITQENSQQDPQGNSQSSTLAFRYEPLQENVPASLWGAYSADTAPMLDGRKRATIPHTTGLKISPPVSTWSSNNPQVMPLADLEPTVPTVVNMLDDTTRDATMDPAKRLDNGGEKDLAKAESAFTGLTATDNGSTETVEATAIETRNTLRQAVLNQWAFCRGQANPPTLDLTDQVKYQVPQRYVDGLDCFCRVAPRVSAG</sequence>
<dbReference type="InterPro" id="IPR052159">
    <property type="entry name" value="Competence_DNA_uptake"/>
</dbReference>
<feature type="compositionally biased region" description="Low complexity" evidence="1">
    <location>
        <begin position="1677"/>
        <end position="1689"/>
    </location>
</feature>
<feature type="region of interest" description="Disordered" evidence="1">
    <location>
        <begin position="40"/>
        <end position="64"/>
    </location>
</feature>
<dbReference type="InterPro" id="IPR046538">
    <property type="entry name" value="DUF6603"/>
</dbReference>
<name>A0A8H5IMG7_9HYPO</name>
<feature type="region of interest" description="Disordered" evidence="1">
    <location>
        <begin position="1790"/>
        <end position="1874"/>
    </location>
</feature>
<feature type="compositionally biased region" description="Polar residues" evidence="1">
    <location>
        <begin position="1217"/>
        <end position="1230"/>
    </location>
</feature>
<feature type="compositionally biased region" description="Polar residues" evidence="1">
    <location>
        <begin position="1808"/>
        <end position="1818"/>
    </location>
</feature>
<dbReference type="Proteomes" id="UP000522262">
    <property type="component" value="Unassembled WGS sequence"/>
</dbReference>
<feature type="compositionally biased region" description="Polar residues" evidence="1">
    <location>
        <begin position="1237"/>
        <end position="1255"/>
    </location>
</feature>
<feature type="compositionally biased region" description="Polar residues" evidence="1">
    <location>
        <begin position="1667"/>
        <end position="1676"/>
    </location>
</feature>
<dbReference type="InterPro" id="IPR036866">
    <property type="entry name" value="RibonucZ/Hydroxyglut_hydro"/>
</dbReference>
<comment type="caution">
    <text evidence="3">The sequence shown here is derived from an EMBL/GenBank/DDBJ whole genome shotgun (WGS) entry which is preliminary data.</text>
</comment>
<feature type="domain" description="DUF6603" evidence="2">
    <location>
        <begin position="1873"/>
        <end position="2396"/>
    </location>
</feature>
<feature type="compositionally biased region" description="Low complexity" evidence="1">
    <location>
        <begin position="1657"/>
        <end position="1666"/>
    </location>
</feature>
<protein>
    <recommendedName>
        <fullName evidence="2">DUF6603 domain-containing protein</fullName>
    </recommendedName>
</protein>
<dbReference type="PANTHER" id="PTHR30619:SF1">
    <property type="entry name" value="RECOMBINATION PROTEIN 2"/>
    <property type="match status" value="1"/>
</dbReference>
<dbReference type="EMBL" id="JAAOAM010000203">
    <property type="protein sequence ID" value="KAF5539411.1"/>
    <property type="molecule type" value="Genomic_DNA"/>
</dbReference>
<evidence type="ECO:0000313" key="3">
    <source>
        <dbReference type="EMBL" id="KAF5539411.1"/>
    </source>
</evidence>
<organism evidence="3 4">
    <name type="scientific">Fusarium mexicanum</name>
    <dbReference type="NCBI Taxonomy" id="751941"/>
    <lineage>
        <taxon>Eukaryota</taxon>
        <taxon>Fungi</taxon>
        <taxon>Dikarya</taxon>
        <taxon>Ascomycota</taxon>
        <taxon>Pezizomycotina</taxon>
        <taxon>Sordariomycetes</taxon>
        <taxon>Hypocreomycetidae</taxon>
        <taxon>Hypocreales</taxon>
        <taxon>Nectriaceae</taxon>
        <taxon>Fusarium</taxon>
        <taxon>Fusarium fujikuroi species complex</taxon>
    </lineage>
</organism>
<feature type="region of interest" description="Disordered" evidence="1">
    <location>
        <begin position="725"/>
        <end position="782"/>
    </location>
</feature>
<evidence type="ECO:0000259" key="2">
    <source>
        <dbReference type="Pfam" id="PF20248"/>
    </source>
</evidence>
<feature type="compositionally biased region" description="Polar residues" evidence="1">
    <location>
        <begin position="1790"/>
        <end position="1799"/>
    </location>
</feature>
<dbReference type="Pfam" id="PF20248">
    <property type="entry name" value="DUF6603"/>
    <property type="match status" value="1"/>
</dbReference>
<feature type="region of interest" description="Disordered" evidence="1">
    <location>
        <begin position="1216"/>
        <end position="1255"/>
    </location>
</feature>
<feature type="compositionally biased region" description="Polar residues" evidence="1">
    <location>
        <begin position="1836"/>
        <end position="1856"/>
    </location>
</feature>
<feature type="compositionally biased region" description="Basic and acidic residues" evidence="1">
    <location>
        <begin position="42"/>
        <end position="51"/>
    </location>
</feature>
<feature type="region of interest" description="Disordered" evidence="1">
    <location>
        <begin position="1640"/>
        <end position="1692"/>
    </location>
</feature>
<feature type="compositionally biased region" description="Basic and acidic residues" evidence="1">
    <location>
        <begin position="1640"/>
        <end position="1654"/>
    </location>
</feature>
<gene>
    <name evidence="3" type="ORF">FMEXI_8900</name>
</gene>
<dbReference type="Gene3D" id="3.60.15.10">
    <property type="entry name" value="Ribonuclease Z/Hydroxyacylglutathione hydrolase-like"/>
    <property type="match status" value="1"/>
</dbReference>
<evidence type="ECO:0000313" key="4">
    <source>
        <dbReference type="Proteomes" id="UP000522262"/>
    </source>
</evidence>
<accession>A0A8H5IMG7</accession>
<dbReference type="PANTHER" id="PTHR30619">
    <property type="entry name" value="DNA INTERNALIZATION/COMPETENCE PROTEIN COMEC/REC2"/>
    <property type="match status" value="1"/>
</dbReference>
<feature type="region of interest" description="Disordered" evidence="1">
    <location>
        <begin position="1165"/>
        <end position="1199"/>
    </location>
</feature>
<reference evidence="3 4" key="1">
    <citation type="submission" date="2020-05" db="EMBL/GenBank/DDBJ databases">
        <title>Identification and distribution of gene clusters putatively required for synthesis of sphingolipid metabolism inhibitors in phylogenetically diverse species of the filamentous fungus Fusarium.</title>
        <authorList>
            <person name="Kim H.-S."/>
            <person name="Busman M."/>
            <person name="Brown D.W."/>
            <person name="Divon H."/>
            <person name="Uhlig S."/>
            <person name="Proctor R.H."/>
        </authorList>
    </citation>
    <scope>NUCLEOTIDE SEQUENCE [LARGE SCALE GENOMIC DNA]</scope>
    <source>
        <strain evidence="3 4">NRRL 53147</strain>
    </source>
</reference>
<keyword evidence="4" id="KW-1185">Reference proteome</keyword>
<proteinExistence type="predicted"/>
<feature type="compositionally biased region" description="Polar residues" evidence="1">
    <location>
        <begin position="53"/>
        <end position="64"/>
    </location>
</feature>
<evidence type="ECO:0000256" key="1">
    <source>
        <dbReference type="SAM" id="MobiDB-lite"/>
    </source>
</evidence>